<evidence type="ECO:0000256" key="2">
    <source>
        <dbReference type="ARBA" id="ARBA00022448"/>
    </source>
</evidence>
<feature type="transmembrane region" description="Helical" evidence="7">
    <location>
        <begin position="360"/>
        <end position="382"/>
    </location>
</feature>
<dbReference type="CDD" id="cd17329">
    <property type="entry name" value="MFS_MdtH_MDR_like"/>
    <property type="match status" value="1"/>
</dbReference>
<evidence type="ECO:0000313" key="10">
    <source>
        <dbReference type="Proteomes" id="UP000052012"/>
    </source>
</evidence>
<feature type="transmembrane region" description="Helical" evidence="7">
    <location>
        <begin position="249"/>
        <end position="269"/>
    </location>
</feature>
<dbReference type="PANTHER" id="PTHR23517">
    <property type="entry name" value="RESISTANCE PROTEIN MDTM, PUTATIVE-RELATED-RELATED"/>
    <property type="match status" value="1"/>
</dbReference>
<dbReference type="PROSITE" id="PS50850">
    <property type="entry name" value="MFS"/>
    <property type="match status" value="2"/>
</dbReference>
<keyword evidence="10" id="KW-1185">Reference proteome</keyword>
<dbReference type="RefSeq" id="WP_056965577.1">
    <property type="nucleotide sequence ID" value="NZ_AYYQ01000002.1"/>
</dbReference>
<dbReference type="SUPFAM" id="SSF103473">
    <property type="entry name" value="MFS general substrate transporter"/>
    <property type="match status" value="1"/>
</dbReference>
<feature type="domain" description="Major facilitator superfamily (MFS) profile" evidence="8">
    <location>
        <begin position="211"/>
        <end position="391"/>
    </location>
</feature>
<evidence type="ECO:0000256" key="7">
    <source>
        <dbReference type="SAM" id="Phobius"/>
    </source>
</evidence>
<dbReference type="GO" id="GO:0005886">
    <property type="term" value="C:plasma membrane"/>
    <property type="evidence" value="ECO:0007669"/>
    <property type="project" value="UniProtKB-SubCell"/>
</dbReference>
<evidence type="ECO:0000313" key="9">
    <source>
        <dbReference type="EMBL" id="KRM69679.1"/>
    </source>
</evidence>
<dbReference type="PANTHER" id="PTHR23517:SF10">
    <property type="entry name" value="MAJOR FACILITATOR SUPERFAMILY (MFS) PROFILE DOMAIN-CONTAINING PROTEIN"/>
    <property type="match status" value="1"/>
</dbReference>
<comment type="subcellular location">
    <subcellularLocation>
        <location evidence="1">Cell membrane</location>
        <topology evidence="1">Multi-pass membrane protein</topology>
    </subcellularLocation>
</comment>
<feature type="transmembrane region" description="Helical" evidence="7">
    <location>
        <begin position="161"/>
        <end position="179"/>
    </location>
</feature>
<feature type="transmembrane region" description="Helical" evidence="7">
    <location>
        <begin position="278"/>
        <end position="295"/>
    </location>
</feature>
<keyword evidence="3" id="KW-1003">Cell membrane</keyword>
<dbReference type="Gene3D" id="1.20.1250.20">
    <property type="entry name" value="MFS general substrate transporter like domains"/>
    <property type="match status" value="2"/>
</dbReference>
<evidence type="ECO:0000256" key="4">
    <source>
        <dbReference type="ARBA" id="ARBA00022692"/>
    </source>
</evidence>
<evidence type="ECO:0000256" key="5">
    <source>
        <dbReference type="ARBA" id="ARBA00022989"/>
    </source>
</evidence>
<keyword evidence="5 7" id="KW-1133">Transmembrane helix</keyword>
<feature type="transmembrane region" description="Helical" evidence="7">
    <location>
        <begin position="75"/>
        <end position="93"/>
    </location>
</feature>
<evidence type="ECO:0000256" key="6">
    <source>
        <dbReference type="ARBA" id="ARBA00023136"/>
    </source>
</evidence>
<dbReference type="InterPro" id="IPR011701">
    <property type="entry name" value="MFS"/>
</dbReference>
<dbReference type="Pfam" id="PF07690">
    <property type="entry name" value="MFS_1"/>
    <property type="match status" value="1"/>
</dbReference>
<organism evidence="9 10">
    <name type="scientific">Apilactobacillus ozensis DSM 23829 = JCM 17196</name>
    <dbReference type="NCBI Taxonomy" id="1423781"/>
    <lineage>
        <taxon>Bacteria</taxon>
        <taxon>Bacillati</taxon>
        <taxon>Bacillota</taxon>
        <taxon>Bacilli</taxon>
        <taxon>Lactobacillales</taxon>
        <taxon>Lactobacillaceae</taxon>
        <taxon>Apilactobacillus</taxon>
    </lineage>
</organism>
<dbReference type="GO" id="GO:0022857">
    <property type="term" value="F:transmembrane transporter activity"/>
    <property type="evidence" value="ECO:0007669"/>
    <property type="project" value="InterPro"/>
</dbReference>
<dbReference type="PRINTS" id="PR01988">
    <property type="entry name" value="EXPORTERBACE"/>
</dbReference>
<comment type="caution">
    <text evidence="9">The sequence shown here is derived from an EMBL/GenBank/DDBJ whole genome shotgun (WGS) entry which is preliminary data.</text>
</comment>
<dbReference type="AlphaFoldDB" id="A0A0R2ASL4"/>
<keyword evidence="4 7" id="KW-0812">Transmembrane</keyword>
<name>A0A0R2ASL4_9LACO</name>
<keyword evidence="2" id="KW-0813">Transport</keyword>
<dbReference type="EMBL" id="AYYQ01000002">
    <property type="protein sequence ID" value="KRM69679.1"/>
    <property type="molecule type" value="Genomic_DNA"/>
</dbReference>
<feature type="transmembrane region" description="Helical" evidence="7">
    <location>
        <begin position="12"/>
        <end position="30"/>
    </location>
</feature>
<proteinExistence type="predicted"/>
<protein>
    <submittedName>
        <fullName evidence="9">Major facilitator superfamily protein</fullName>
    </submittedName>
</protein>
<evidence type="ECO:0000256" key="3">
    <source>
        <dbReference type="ARBA" id="ARBA00022475"/>
    </source>
</evidence>
<dbReference type="PATRIC" id="fig|1423781.4.peg.886"/>
<reference evidence="9 10" key="1">
    <citation type="journal article" date="2015" name="Genome Announc.">
        <title>Expanding the biotechnology potential of lactobacilli through comparative genomics of 213 strains and associated genera.</title>
        <authorList>
            <person name="Sun Z."/>
            <person name="Harris H.M."/>
            <person name="McCann A."/>
            <person name="Guo C."/>
            <person name="Argimon S."/>
            <person name="Zhang W."/>
            <person name="Yang X."/>
            <person name="Jeffery I.B."/>
            <person name="Cooney J.C."/>
            <person name="Kagawa T.F."/>
            <person name="Liu W."/>
            <person name="Song Y."/>
            <person name="Salvetti E."/>
            <person name="Wrobel A."/>
            <person name="Rasinkangas P."/>
            <person name="Parkhill J."/>
            <person name="Rea M.C."/>
            <person name="O'Sullivan O."/>
            <person name="Ritari J."/>
            <person name="Douillard F.P."/>
            <person name="Paul Ross R."/>
            <person name="Yang R."/>
            <person name="Briner A.E."/>
            <person name="Felis G.E."/>
            <person name="de Vos W.M."/>
            <person name="Barrangou R."/>
            <person name="Klaenhammer T.R."/>
            <person name="Caufield P.W."/>
            <person name="Cui Y."/>
            <person name="Zhang H."/>
            <person name="O'Toole P.W."/>
        </authorList>
    </citation>
    <scope>NUCLEOTIDE SEQUENCE [LARGE SCALE GENOMIC DNA]</scope>
    <source>
        <strain evidence="9 10">DSM 23829</strain>
    </source>
</reference>
<sequence>MLKRKELSLSSIFVYSLLLNAGSSFMWPLVTMYINDYLHKSLMVSGFTLLMMSLCMILGNYLGGYLFDRWSAYKTAMIGISVSSIAIILLIFFHGWPIFAFLLMFLGFGDGINLTLLNSYATKVTSKSSRYVFNLLYIGLNLGVVIGTAMVGYLLKFGVHTVFITASFFYLVLWIMTLLKFDVDFSNNDEALNGELIHPSKEPTHKNNKKIIYSICAMVFFIYLSYTLWESVMSVHMVNMGISFEKYSTLWTINGLIIVLGQPIVNYFGRRFNMQKQIFLGVFIFGISFILLLFTKSYLSFVAVMVILTVGEIMGLPDVPAWIDNLSSKSEKGKYQGFFNSFMSFGRAVSPLYGGLFVEYLGYNILFVISTILILGSLLYVISSNKNKKAV</sequence>
<feature type="domain" description="Major facilitator superfamily (MFS) profile" evidence="8">
    <location>
        <begin position="1"/>
        <end position="184"/>
    </location>
</feature>
<accession>A0A0R2ASL4</accession>
<keyword evidence="6 7" id="KW-0472">Membrane</keyword>
<feature type="transmembrane region" description="Helical" evidence="7">
    <location>
        <begin position="42"/>
        <end position="63"/>
    </location>
</feature>
<dbReference type="OrthoDB" id="3268460at2"/>
<evidence type="ECO:0000256" key="1">
    <source>
        <dbReference type="ARBA" id="ARBA00004651"/>
    </source>
</evidence>
<dbReference type="InterPro" id="IPR036259">
    <property type="entry name" value="MFS_trans_sf"/>
</dbReference>
<dbReference type="InterPro" id="IPR022324">
    <property type="entry name" value="Bacilysin_exporter_BacE_put"/>
</dbReference>
<dbReference type="InterPro" id="IPR020846">
    <property type="entry name" value="MFS_dom"/>
</dbReference>
<dbReference type="InterPro" id="IPR050171">
    <property type="entry name" value="MFS_Transporters"/>
</dbReference>
<feature type="transmembrane region" description="Helical" evidence="7">
    <location>
        <begin position="132"/>
        <end position="155"/>
    </location>
</feature>
<feature type="transmembrane region" description="Helical" evidence="7">
    <location>
        <begin position="211"/>
        <end position="229"/>
    </location>
</feature>
<gene>
    <name evidence="9" type="ORF">FD06_GL000852</name>
</gene>
<feature type="transmembrane region" description="Helical" evidence="7">
    <location>
        <begin position="99"/>
        <end position="120"/>
    </location>
</feature>
<evidence type="ECO:0000259" key="8">
    <source>
        <dbReference type="PROSITE" id="PS50850"/>
    </source>
</evidence>
<dbReference type="Proteomes" id="UP000052012">
    <property type="component" value="Unassembled WGS sequence"/>
</dbReference>